<dbReference type="OrthoDB" id="2721355at2"/>
<feature type="transmembrane region" description="Helical" evidence="1">
    <location>
        <begin position="12"/>
        <end position="34"/>
    </location>
</feature>
<reference evidence="2 3" key="1">
    <citation type="journal article" date="2015" name="Antonie Van Leeuwenhoek">
        <title>Oceanobacillus bengalensis sp. nov., a bacterium isolated from seawater of the Bay of Bengal.</title>
        <authorList>
            <person name="Yongchang O."/>
            <person name="Xiang W."/>
            <person name="Wang G."/>
        </authorList>
    </citation>
    <scope>NUCLEOTIDE SEQUENCE [LARGE SCALE GENOMIC DNA]</scope>
    <source>
        <strain evidence="2 3">MCCC 1K00260</strain>
    </source>
</reference>
<dbReference type="EMBL" id="RBZO01000055">
    <property type="protein sequence ID" value="RKQ11771.1"/>
    <property type="molecule type" value="Genomic_DNA"/>
</dbReference>
<proteinExistence type="predicted"/>
<protein>
    <submittedName>
        <fullName evidence="2">Uncharacterized protein</fullName>
    </submittedName>
</protein>
<keyword evidence="3" id="KW-1185">Reference proteome</keyword>
<accession>A0A494YR96</accession>
<dbReference type="RefSeq" id="WP_121134710.1">
    <property type="nucleotide sequence ID" value="NZ_JBHUFK010000042.1"/>
</dbReference>
<dbReference type="Proteomes" id="UP000281813">
    <property type="component" value="Unassembled WGS sequence"/>
</dbReference>
<evidence type="ECO:0000313" key="3">
    <source>
        <dbReference type="Proteomes" id="UP000281813"/>
    </source>
</evidence>
<organism evidence="2 3">
    <name type="scientific">Oceanobacillus bengalensis</name>
    <dbReference type="NCBI Taxonomy" id="1435466"/>
    <lineage>
        <taxon>Bacteria</taxon>
        <taxon>Bacillati</taxon>
        <taxon>Bacillota</taxon>
        <taxon>Bacilli</taxon>
        <taxon>Bacillales</taxon>
        <taxon>Bacillaceae</taxon>
        <taxon>Oceanobacillus</taxon>
    </lineage>
</organism>
<evidence type="ECO:0000313" key="2">
    <source>
        <dbReference type="EMBL" id="RKQ11771.1"/>
    </source>
</evidence>
<sequence>MTRTRKRRNEGLTLVSVIGGGVAGWVVNTGLSILTDADMTHLYGISIFLGIIVGLLWDITDKLNRNLK</sequence>
<dbReference type="AlphaFoldDB" id="A0A494YR96"/>
<keyword evidence="1" id="KW-0812">Transmembrane</keyword>
<gene>
    <name evidence="2" type="ORF">D8M05_19345</name>
</gene>
<comment type="caution">
    <text evidence="2">The sequence shown here is derived from an EMBL/GenBank/DDBJ whole genome shotgun (WGS) entry which is preliminary data.</text>
</comment>
<feature type="transmembrane region" description="Helical" evidence="1">
    <location>
        <begin position="40"/>
        <end position="59"/>
    </location>
</feature>
<evidence type="ECO:0000256" key="1">
    <source>
        <dbReference type="SAM" id="Phobius"/>
    </source>
</evidence>
<keyword evidence="1" id="KW-0472">Membrane</keyword>
<name>A0A494YR96_9BACI</name>
<keyword evidence="1" id="KW-1133">Transmembrane helix</keyword>